<sequence length="133" mass="13830">MFKASSADRRHDRSRAVHRCILFGLVGFAPTMTLAATHPGVAASTPSQSTACGDAHMTRQTIDGTVVRRTSGAGDTVSIVTRGPNGEITLEQSGPCNDADIRQGGSDNTAVVRQQGTGNRVVVRQGAPEGEGQ</sequence>
<dbReference type="GO" id="GO:0009289">
    <property type="term" value="C:pilus"/>
    <property type="evidence" value="ECO:0007669"/>
    <property type="project" value="InterPro"/>
</dbReference>
<dbReference type="InterPro" id="IPR009742">
    <property type="entry name" value="Curlin_rpt"/>
</dbReference>
<organism evidence="4 5">
    <name type="scientific">Tsuneonella litorea</name>
    <dbReference type="NCBI Taxonomy" id="2976475"/>
    <lineage>
        <taxon>Bacteria</taxon>
        <taxon>Pseudomonadati</taxon>
        <taxon>Pseudomonadota</taxon>
        <taxon>Alphaproteobacteria</taxon>
        <taxon>Sphingomonadales</taxon>
        <taxon>Erythrobacteraceae</taxon>
        <taxon>Tsuneonella</taxon>
    </lineage>
</organism>
<dbReference type="AlphaFoldDB" id="A0A9X3ALF3"/>
<keyword evidence="5" id="KW-1185">Reference proteome</keyword>
<name>A0A9X3ALF3_9SPHN</name>
<keyword evidence="2" id="KW-0732">Signal</keyword>
<dbReference type="Proteomes" id="UP001142648">
    <property type="component" value="Unassembled WGS sequence"/>
</dbReference>
<evidence type="ECO:0000313" key="5">
    <source>
        <dbReference type="Proteomes" id="UP001142648"/>
    </source>
</evidence>
<evidence type="ECO:0008006" key="6">
    <source>
        <dbReference type="Google" id="ProtNLM"/>
    </source>
</evidence>
<evidence type="ECO:0000256" key="1">
    <source>
        <dbReference type="ARBA" id="ARBA00009766"/>
    </source>
</evidence>
<evidence type="ECO:0000313" key="4">
    <source>
        <dbReference type="EMBL" id="MCT2559218.1"/>
    </source>
</evidence>
<evidence type="ECO:0000256" key="3">
    <source>
        <dbReference type="SAM" id="MobiDB-lite"/>
    </source>
</evidence>
<proteinExistence type="inferred from homology"/>
<comment type="similarity">
    <text evidence="1">Belongs to the CsgA/CsgB family.</text>
</comment>
<dbReference type="GO" id="GO:0007155">
    <property type="term" value="P:cell adhesion"/>
    <property type="evidence" value="ECO:0007669"/>
    <property type="project" value="InterPro"/>
</dbReference>
<gene>
    <name evidence="4" type="ORF">N0B51_09500</name>
</gene>
<dbReference type="Pfam" id="PF07012">
    <property type="entry name" value="Curlin_rpt"/>
    <property type="match status" value="1"/>
</dbReference>
<feature type="region of interest" description="Disordered" evidence="3">
    <location>
        <begin position="76"/>
        <end position="96"/>
    </location>
</feature>
<evidence type="ECO:0000256" key="2">
    <source>
        <dbReference type="ARBA" id="ARBA00022729"/>
    </source>
</evidence>
<comment type="caution">
    <text evidence="4">The sequence shown here is derived from an EMBL/GenBank/DDBJ whole genome shotgun (WGS) entry which is preliminary data.</text>
</comment>
<dbReference type="RefSeq" id="WP_259962089.1">
    <property type="nucleotide sequence ID" value="NZ_JAOAMV010000004.1"/>
</dbReference>
<reference evidence="4" key="1">
    <citation type="submission" date="2022-09" db="EMBL/GenBank/DDBJ databases">
        <title>The genome sequence of Tsuneonella sp. YG55.</title>
        <authorList>
            <person name="Liu Y."/>
        </authorList>
    </citation>
    <scope>NUCLEOTIDE SEQUENCE</scope>
    <source>
        <strain evidence="4">YG55</strain>
    </source>
</reference>
<protein>
    <recommendedName>
        <fullName evidence="6">Curlin minor subunit CsgB</fullName>
    </recommendedName>
</protein>
<dbReference type="EMBL" id="JAOAMV010000004">
    <property type="protein sequence ID" value="MCT2559218.1"/>
    <property type="molecule type" value="Genomic_DNA"/>
</dbReference>
<accession>A0A9X3ALF3</accession>